<dbReference type="Pfam" id="PF14104">
    <property type="entry name" value="DUF4277"/>
    <property type="match status" value="1"/>
</dbReference>
<dbReference type="NCBIfam" id="NF033559">
    <property type="entry name" value="transpos_IS1634"/>
    <property type="match status" value="1"/>
</dbReference>
<accession>A0A6F9EE27</accession>
<organism evidence="3 4">
    <name type="scientific">Kyrpidia spormannii</name>
    <dbReference type="NCBI Taxonomy" id="2055160"/>
    <lineage>
        <taxon>Bacteria</taxon>
        <taxon>Bacillati</taxon>
        <taxon>Bacillota</taxon>
        <taxon>Bacilli</taxon>
        <taxon>Bacillales</taxon>
        <taxon>Alicyclobacillaceae</taxon>
        <taxon>Kyrpidia</taxon>
    </lineage>
</organism>
<feature type="transmembrane region" description="Helical" evidence="1">
    <location>
        <begin position="464"/>
        <end position="481"/>
    </location>
</feature>
<keyword evidence="1" id="KW-1133">Transmembrane helix</keyword>
<dbReference type="AlphaFoldDB" id="A0A6F9EE27"/>
<gene>
    <name evidence="3" type="ORF">COOX1_2477</name>
</gene>
<feature type="domain" description="DUF4277" evidence="2">
    <location>
        <begin position="9"/>
        <end position="116"/>
    </location>
</feature>
<name>A0A6F9EE27_9BACL</name>
<dbReference type="RefSeq" id="WP_170086034.1">
    <property type="nucleotide sequence ID" value="NZ_CP047972.1"/>
</dbReference>
<keyword evidence="1" id="KW-0812">Transmembrane</keyword>
<evidence type="ECO:0000313" key="3">
    <source>
        <dbReference type="EMBL" id="CAB3394565.1"/>
    </source>
</evidence>
<sequence>MQLPGVTVEVHKLEAAPLVAYLCRELRVAEIIDAHVTWDRHRTEVSPGTAITALLVNLLVRREPLYRIEWFFRDMDVEALFGNGIEAGHFNDDRLARALDKFADADPWRIYHEIALGSPDACSLVLDVIRLDTTSFSVQGSYDPADFEDAPFRITRGYSKDLRPDLKQFLFGLGSYGGLPLFADVMSGNQSDKTWYGPWTERITELLSPEVWNTLIVVADSAFVTEENLNTYEKRWFISRMPETYRLCEALKDRAFADESRWIEVGSVVQEGKGVASYRIQGLEEELYGRTYRFVVVESSALDQRKAKRLEKLVAEEAQAIEKAVAQQERLSYHCEADAKVALEDWRRRHNRWGFHHVTGQVVQERTVKRRVGRPRKTDPDQGNVEVVRWRVTFTVEPDTEAIEQRRRRDSTFVLISNVPRTRRADDADLLRDYKGQIEVENLFRALKQPYFVHGIFVKTPKRVLALAYVFLLGLLVYAIIQHRVRQGMRQDQQTALAIAGAKFRSPTTRTLLKEFDGLTHVIVRLPDGTVTHHLQGLTETGIQILRWIRIRTDNLLMGASLPPAESG</sequence>
<protein>
    <submittedName>
        <fullName evidence="3">Transposase</fullName>
    </submittedName>
</protein>
<dbReference type="InterPro" id="IPR047654">
    <property type="entry name" value="IS1634_transpos"/>
</dbReference>
<evidence type="ECO:0000259" key="2">
    <source>
        <dbReference type="Pfam" id="PF14104"/>
    </source>
</evidence>
<proteinExistence type="predicted"/>
<dbReference type="EMBL" id="LR792683">
    <property type="protein sequence ID" value="CAB3394565.1"/>
    <property type="molecule type" value="Genomic_DNA"/>
</dbReference>
<dbReference type="InterPro" id="IPR025457">
    <property type="entry name" value="DUF4277"/>
</dbReference>
<evidence type="ECO:0000313" key="4">
    <source>
        <dbReference type="Proteomes" id="UP000502196"/>
    </source>
</evidence>
<dbReference type="PANTHER" id="PTHR34614:SF2">
    <property type="entry name" value="TRANSPOSASE IS4-LIKE DOMAIN-CONTAINING PROTEIN"/>
    <property type="match status" value="1"/>
</dbReference>
<dbReference type="PANTHER" id="PTHR34614">
    <property type="match status" value="1"/>
</dbReference>
<keyword evidence="1" id="KW-0472">Membrane</keyword>
<reference evidence="3 4" key="1">
    <citation type="submission" date="2020-04" db="EMBL/GenBank/DDBJ databases">
        <authorList>
            <person name="Hogendoorn C."/>
        </authorList>
    </citation>
    <scope>NUCLEOTIDE SEQUENCE [LARGE SCALE GENOMIC DNA]</scope>
    <source>
        <strain evidence="3">COOX1</strain>
    </source>
</reference>
<evidence type="ECO:0000256" key="1">
    <source>
        <dbReference type="SAM" id="Phobius"/>
    </source>
</evidence>
<dbReference type="Proteomes" id="UP000502196">
    <property type="component" value="Chromosome"/>
</dbReference>